<keyword evidence="3" id="KW-1185">Reference proteome</keyword>
<accession>A0A212EZC3</accession>
<dbReference type="InParanoid" id="A0A212EZC3"/>
<feature type="region of interest" description="Disordered" evidence="1">
    <location>
        <begin position="99"/>
        <end position="119"/>
    </location>
</feature>
<sequence>MTPRLARTGAARAGVARATLPYFSERLIRPLEEQTFLIKNIHTKFSRDLQMVEDAVSHIEHRLTETESQIADLKRAPNDDGKRSDDMCGCCAVASLRPTNESPRVEQSSDNDRTHLTSSPHLRDQALTKLEALGKNVTYEPLLEALEARYEDVHIDHMFRSKLKDPVQGSVEDL</sequence>
<protein>
    <submittedName>
        <fullName evidence="2">Uncharacterized protein</fullName>
    </submittedName>
</protein>
<dbReference type="Proteomes" id="UP000007151">
    <property type="component" value="Unassembled WGS sequence"/>
</dbReference>
<dbReference type="KEGG" id="dpl:KGM_205171"/>
<dbReference type="EMBL" id="AGBW02011306">
    <property type="protein sequence ID" value="OWR46848.1"/>
    <property type="molecule type" value="Genomic_DNA"/>
</dbReference>
<comment type="caution">
    <text evidence="2">The sequence shown here is derived from an EMBL/GenBank/DDBJ whole genome shotgun (WGS) entry which is preliminary data.</text>
</comment>
<organism evidence="2 3">
    <name type="scientific">Danaus plexippus plexippus</name>
    <dbReference type="NCBI Taxonomy" id="278856"/>
    <lineage>
        <taxon>Eukaryota</taxon>
        <taxon>Metazoa</taxon>
        <taxon>Ecdysozoa</taxon>
        <taxon>Arthropoda</taxon>
        <taxon>Hexapoda</taxon>
        <taxon>Insecta</taxon>
        <taxon>Pterygota</taxon>
        <taxon>Neoptera</taxon>
        <taxon>Endopterygota</taxon>
        <taxon>Lepidoptera</taxon>
        <taxon>Glossata</taxon>
        <taxon>Ditrysia</taxon>
        <taxon>Papilionoidea</taxon>
        <taxon>Nymphalidae</taxon>
        <taxon>Danainae</taxon>
        <taxon>Danaini</taxon>
        <taxon>Danaina</taxon>
        <taxon>Danaus</taxon>
        <taxon>Danaus</taxon>
    </lineage>
</organism>
<evidence type="ECO:0000256" key="1">
    <source>
        <dbReference type="SAM" id="MobiDB-lite"/>
    </source>
</evidence>
<gene>
    <name evidence="2" type="ORF">KGM_205171</name>
</gene>
<evidence type="ECO:0000313" key="2">
    <source>
        <dbReference type="EMBL" id="OWR46848.1"/>
    </source>
</evidence>
<reference evidence="2 3" key="1">
    <citation type="journal article" date="2011" name="Cell">
        <title>The monarch butterfly genome yields insights into long-distance migration.</title>
        <authorList>
            <person name="Zhan S."/>
            <person name="Merlin C."/>
            <person name="Boore J.L."/>
            <person name="Reppert S.M."/>
        </authorList>
    </citation>
    <scope>NUCLEOTIDE SEQUENCE [LARGE SCALE GENOMIC DNA]</scope>
    <source>
        <strain evidence="2">F-2</strain>
    </source>
</reference>
<evidence type="ECO:0000313" key="3">
    <source>
        <dbReference type="Proteomes" id="UP000007151"/>
    </source>
</evidence>
<feature type="compositionally biased region" description="Basic and acidic residues" evidence="1">
    <location>
        <begin position="110"/>
        <end position="119"/>
    </location>
</feature>
<name>A0A212EZC3_DANPL</name>
<feature type="compositionally biased region" description="Polar residues" evidence="1">
    <location>
        <begin position="99"/>
        <end position="108"/>
    </location>
</feature>
<dbReference type="AlphaFoldDB" id="A0A212EZC3"/>
<proteinExistence type="predicted"/>